<keyword evidence="5" id="KW-0233">DNA recombination</keyword>
<accession>A0A810Q3Q9</accession>
<comment type="similarity">
    <text evidence="2">Belongs to the transposase mutator family.</text>
</comment>
<comment type="function">
    <text evidence="1">Required for the transposition of the insertion element.</text>
</comment>
<dbReference type="EMBL" id="AP023418">
    <property type="protein sequence ID" value="BCK81175.1"/>
    <property type="molecule type" value="Genomic_DNA"/>
</dbReference>
<evidence type="ECO:0000256" key="3">
    <source>
        <dbReference type="ARBA" id="ARBA00022578"/>
    </source>
</evidence>
<reference evidence="6" key="1">
    <citation type="submission" date="2020-09" db="EMBL/GenBank/DDBJ databases">
        <title>New species isolated from human feces.</title>
        <authorList>
            <person name="Kitahara M."/>
            <person name="Shigeno Y."/>
            <person name="Shime M."/>
            <person name="Matsumoto Y."/>
            <person name="Nakamura S."/>
            <person name="Motooka D."/>
            <person name="Fukuoka S."/>
            <person name="Nishikawa H."/>
            <person name="Benno Y."/>
        </authorList>
    </citation>
    <scope>NUCLEOTIDE SEQUENCE</scope>
    <source>
        <strain evidence="6">MM50</strain>
    </source>
</reference>
<dbReference type="AlphaFoldDB" id="A0A810Q3Q9"/>
<evidence type="ECO:0000256" key="4">
    <source>
        <dbReference type="ARBA" id="ARBA00023125"/>
    </source>
</evidence>
<dbReference type="GO" id="GO:0004803">
    <property type="term" value="F:transposase activity"/>
    <property type="evidence" value="ECO:0007669"/>
    <property type="project" value="InterPro"/>
</dbReference>
<evidence type="ECO:0000313" key="7">
    <source>
        <dbReference type="Proteomes" id="UP000681035"/>
    </source>
</evidence>
<keyword evidence="3" id="KW-0815">Transposition</keyword>
<organism evidence="6 7">
    <name type="scientific">Vescimonas coprocola</name>
    <dbReference type="NCBI Taxonomy" id="2714355"/>
    <lineage>
        <taxon>Bacteria</taxon>
        <taxon>Bacillati</taxon>
        <taxon>Bacillota</taxon>
        <taxon>Clostridia</taxon>
        <taxon>Eubacteriales</taxon>
        <taxon>Oscillospiraceae</taxon>
        <taxon>Vescimonas</taxon>
    </lineage>
</organism>
<dbReference type="GO" id="GO:0003677">
    <property type="term" value="F:DNA binding"/>
    <property type="evidence" value="ECO:0007669"/>
    <property type="project" value="UniProtKB-KW"/>
</dbReference>
<proteinExistence type="inferred from homology"/>
<dbReference type="GO" id="GO:0006313">
    <property type="term" value="P:DNA transposition"/>
    <property type="evidence" value="ECO:0007669"/>
    <property type="project" value="InterPro"/>
</dbReference>
<evidence type="ECO:0000256" key="5">
    <source>
        <dbReference type="ARBA" id="ARBA00023172"/>
    </source>
</evidence>
<name>A0A810Q3Q9_9FIRM</name>
<gene>
    <name evidence="6" type="ORF">MM50RIKEN_09380</name>
</gene>
<evidence type="ECO:0000256" key="2">
    <source>
        <dbReference type="ARBA" id="ARBA00010961"/>
    </source>
</evidence>
<evidence type="ECO:0000313" key="6">
    <source>
        <dbReference type="EMBL" id="BCK81175.1"/>
    </source>
</evidence>
<keyword evidence="4" id="KW-0238">DNA-binding</keyword>
<protein>
    <submittedName>
        <fullName evidence="6">Uncharacterized protein</fullName>
    </submittedName>
</protein>
<dbReference type="Pfam" id="PF00872">
    <property type="entry name" value="Transposase_mut"/>
    <property type="match status" value="1"/>
</dbReference>
<keyword evidence="7" id="KW-1185">Reference proteome</keyword>
<sequence>MSEKIIQLNEDGFREVLGAAEGMKEDKTSWVSFFQWLRGRSLDGAKLIVGDKCMGMLGDGGLGEVVLLYRLRTAAQPHHELEVFELSQHLPTPFS</sequence>
<dbReference type="KEGG" id="vcop:MM50RIKEN_09380"/>
<dbReference type="InterPro" id="IPR001207">
    <property type="entry name" value="Transposase_mutator"/>
</dbReference>
<evidence type="ECO:0000256" key="1">
    <source>
        <dbReference type="ARBA" id="ARBA00002190"/>
    </source>
</evidence>
<dbReference type="Proteomes" id="UP000681035">
    <property type="component" value="Chromosome"/>
</dbReference>